<protein>
    <recommendedName>
        <fullName evidence="4">4-amino-4-deoxy-L-arabinose transferase</fullName>
    </recommendedName>
</protein>
<feature type="transmembrane region" description="Helical" evidence="1">
    <location>
        <begin position="104"/>
        <end position="125"/>
    </location>
</feature>
<evidence type="ECO:0000313" key="3">
    <source>
        <dbReference type="Proteomes" id="UP000198697"/>
    </source>
</evidence>
<feature type="transmembrane region" description="Helical" evidence="1">
    <location>
        <begin position="226"/>
        <end position="246"/>
    </location>
</feature>
<feature type="transmembrane region" description="Helical" evidence="1">
    <location>
        <begin position="347"/>
        <end position="364"/>
    </location>
</feature>
<evidence type="ECO:0008006" key="4">
    <source>
        <dbReference type="Google" id="ProtNLM"/>
    </source>
</evidence>
<evidence type="ECO:0000313" key="2">
    <source>
        <dbReference type="EMBL" id="SES97053.1"/>
    </source>
</evidence>
<keyword evidence="1" id="KW-0812">Transmembrane</keyword>
<accession>A0A1I0AU19</accession>
<name>A0A1I0AU19_9BACT</name>
<dbReference type="EMBL" id="FOHS01000001">
    <property type="protein sequence ID" value="SES97053.1"/>
    <property type="molecule type" value="Genomic_DNA"/>
</dbReference>
<sequence>MVSKSTLVIAHLAYFYASCPNQRQLNSKSTISPALYLAFALLLLVPVRLHGLTQMALPDFDSVRNWQIVQEVAAGDLRHLFRHASPLFMLLYAPVAWLTADYRVFLVLNALLALVPIGMLAAFVARETRLPGWQTGLLTLLMGSATFLTFGGRDFTMSAGSLLCFAGLQAAYYRRLQQPGPATLYRATLWLLLGLSFNYKFLLTLPILAVLEWWQADGLLWRRGHWWRVILLLAAPFTLLSAVGWLAGLPWYTWGAVYYSVLFPGAANAAGRTANLHPDLLYYFRFLLDFESWLVWVGLLGPLGLLWLQWRAGRLRRGQALPFELYLAVWGWCLLAGMSLLLKAPRGLLWAYGLWYTLGLLMLARPWRGRRLPAPLLAALLLAALAGNFYRLQREVYAYIRPTSYPAVAAWLTAHGGGPVASTVGLGLTSFYPDTVQSVTREAALPALARRGYRYVLLDTYWRVTNVQQFDSLRRRPPLAAWPEPALTSPLLFLEHSEFTGLSYEQTLHRQQQARQDTAQLRVYGIR</sequence>
<organism evidence="2 3">
    <name type="scientific">Hymenobacter actinosclerus</name>
    <dbReference type="NCBI Taxonomy" id="82805"/>
    <lineage>
        <taxon>Bacteria</taxon>
        <taxon>Pseudomonadati</taxon>
        <taxon>Bacteroidota</taxon>
        <taxon>Cytophagia</taxon>
        <taxon>Cytophagales</taxon>
        <taxon>Hymenobacteraceae</taxon>
        <taxon>Hymenobacter</taxon>
    </lineage>
</organism>
<feature type="transmembrane region" description="Helical" evidence="1">
    <location>
        <begin position="132"/>
        <end position="151"/>
    </location>
</feature>
<reference evidence="3" key="1">
    <citation type="submission" date="2016-10" db="EMBL/GenBank/DDBJ databases">
        <authorList>
            <person name="Varghese N."/>
            <person name="Submissions S."/>
        </authorList>
    </citation>
    <scope>NUCLEOTIDE SEQUENCE [LARGE SCALE GENOMIC DNA]</scope>
    <source>
        <strain evidence="3">DSM 15310</strain>
    </source>
</reference>
<feature type="transmembrane region" description="Helical" evidence="1">
    <location>
        <begin position="251"/>
        <end position="270"/>
    </location>
</feature>
<keyword evidence="1" id="KW-1133">Transmembrane helix</keyword>
<keyword evidence="1" id="KW-0472">Membrane</keyword>
<dbReference type="AlphaFoldDB" id="A0A1I0AU19"/>
<keyword evidence="3" id="KW-1185">Reference proteome</keyword>
<proteinExistence type="predicted"/>
<feature type="transmembrane region" description="Helical" evidence="1">
    <location>
        <begin position="320"/>
        <end position="341"/>
    </location>
</feature>
<dbReference type="Proteomes" id="UP000198697">
    <property type="component" value="Unassembled WGS sequence"/>
</dbReference>
<feature type="transmembrane region" description="Helical" evidence="1">
    <location>
        <begin position="290"/>
        <end position="308"/>
    </location>
</feature>
<feature type="transmembrane region" description="Helical" evidence="1">
    <location>
        <begin position="33"/>
        <end position="49"/>
    </location>
</feature>
<feature type="transmembrane region" description="Helical" evidence="1">
    <location>
        <begin position="188"/>
        <end position="214"/>
    </location>
</feature>
<dbReference type="STRING" id="82805.SAMN04487998_0817"/>
<evidence type="ECO:0000256" key="1">
    <source>
        <dbReference type="SAM" id="Phobius"/>
    </source>
</evidence>
<gene>
    <name evidence="2" type="ORF">SAMN04487998_0817</name>
</gene>
<feature type="transmembrane region" description="Helical" evidence="1">
    <location>
        <begin position="376"/>
        <end position="392"/>
    </location>
</feature>